<keyword evidence="2" id="KW-1185">Reference proteome</keyword>
<dbReference type="RefSeq" id="WP_248155295.1">
    <property type="nucleotide sequence ID" value="NZ_JAKZAJ010000001.1"/>
</dbReference>
<name>A0ABW0RKE8_9GAMM</name>
<accession>A0ABW0RKE8</accession>
<dbReference type="InterPro" id="IPR042268">
    <property type="entry name" value="BamC_C"/>
</dbReference>
<proteinExistence type="predicted"/>
<evidence type="ECO:0000313" key="2">
    <source>
        <dbReference type="Proteomes" id="UP001596055"/>
    </source>
</evidence>
<dbReference type="Proteomes" id="UP001596055">
    <property type="component" value="Unassembled WGS sequence"/>
</dbReference>
<organism evidence="1 2">
    <name type="scientific">Marinobacter koreensis</name>
    <dbReference type="NCBI Taxonomy" id="335974"/>
    <lineage>
        <taxon>Bacteria</taxon>
        <taxon>Pseudomonadati</taxon>
        <taxon>Pseudomonadota</taxon>
        <taxon>Gammaproteobacteria</taxon>
        <taxon>Pseudomonadales</taxon>
        <taxon>Marinobacteraceae</taxon>
        <taxon>Marinobacter</taxon>
    </lineage>
</organism>
<dbReference type="InterPro" id="IPR010653">
    <property type="entry name" value="NlpB/DapX"/>
</dbReference>
<comment type="caution">
    <text evidence="1">The sequence shown here is derived from an EMBL/GenBank/DDBJ whole genome shotgun (WGS) entry which is preliminary data.</text>
</comment>
<dbReference type="EMBL" id="JBHSNL010000001">
    <property type="protein sequence ID" value="MFC5544040.1"/>
    <property type="molecule type" value="Genomic_DNA"/>
</dbReference>
<evidence type="ECO:0000313" key="1">
    <source>
        <dbReference type="EMBL" id="MFC5544040.1"/>
    </source>
</evidence>
<dbReference type="Gene3D" id="3.30.310.170">
    <property type="entry name" value="Outer membrane protein assembly factor BamC"/>
    <property type="match status" value="1"/>
</dbReference>
<sequence length="365" mass="40802">MQVLSGTRPVRLYKSIALASGLLLLTAVSGCSLLEDRSERYVDAPEGSPLQLPEGADGSRLHQVMPIREINTAESGKLYPSAIPNPPDMTSEILDENYVIEELDGQTWLLVNDVPGRLWPQAVAYMNERGLGVAEDSPKLGLMQSELANFSKRAREITGLSESPSRQEPMTVIQLKMAPGVRRKTTEIQIRRLQMDDRPDGLQAWPDTVQPSAEDLAFEKKLLSDLGDFLKGREESKSFSRAASGMSSEPLVKLVTENDDPKAIRVSLDYGRSWAEVKRALEASDMAIVDLNRSEGWFYVDFRTADEKDPGWFSWFTDKEKPVHTHTVQLRRQDDGVMVTATKRPDYTGEHSAADLLSKLFDSLY</sequence>
<gene>
    <name evidence="1" type="primary">bamC</name>
    <name evidence="1" type="ORF">ACFPQA_03170</name>
</gene>
<protein>
    <submittedName>
        <fullName evidence="1">Outer membrane protein assembly factor BamC</fullName>
    </submittedName>
</protein>
<dbReference type="Pfam" id="PF06804">
    <property type="entry name" value="Lipoprotein_18"/>
    <property type="match status" value="1"/>
</dbReference>
<reference evidence="2" key="1">
    <citation type="journal article" date="2019" name="Int. J. Syst. Evol. Microbiol.">
        <title>The Global Catalogue of Microorganisms (GCM) 10K type strain sequencing project: providing services to taxonomists for standard genome sequencing and annotation.</title>
        <authorList>
            <consortium name="The Broad Institute Genomics Platform"/>
            <consortium name="The Broad Institute Genome Sequencing Center for Infectious Disease"/>
            <person name="Wu L."/>
            <person name="Ma J."/>
        </authorList>
    </citation>
    <scope>NUCLEOTIDE SEQUENCE [LARGE SCALE GENOMIC DNA]</scope>
    <source>
        <strain evidence="2">CGMCC 4.1799</strain>
    </source>
</reference>